<comment type="cofactor">
    <cofactor evidence="7">
        <name>Ca(2+)</name>
        <dbReference type="ChEBI" id="CHEBI:29108"/>
    </cofactor>
    <text evidence="7">Binds 1 Ca(2+) ion per subunit.</text>
</comment>
<dbReference type="Gene3D" id="3.40.50.200">
    <property type="entry name" value="Peptidase S8/S53 domain"/>
    <property type="match status" value="1"/>
</dbReference>
<dbReference type="GO" id="GO:0008240">
    <property type="term" value="F:tripeptidyl-peptidase activity"/>
    <property type="evidence" value="ECO:0007669"/>
    <property type="project" value="TreeGrafter"/>
</dbReference>
<evidence type="ECO:0000259" key="9">
    <source>
        <dbReference type="PROSITE" id="PS51695"/>
    </source>
</evidence>
<dbReference type="InterPro" id="IPR015366">
    <property type="entry name" value="S53_propep"/>
</dbReference>
<dbReference type="AlphaFoldDB" id="A0A7S0LM24"/>
<gene>
    <name evidence="10" type="ORF">CPEL01642_LOCUS20086</name>
</gene>
<feature type="active site" description="Charge relay system" evidence="7">
    <location>
        <position position="499"/>
    </location>
</feature>
<dbReference type="PANTHER" id="PTHR14218">
    <property type="entry name" value="PROTEASE S8 TRIPEPTIDYL PEPTIDASE I CLN2"/>
    <property type="match status" value="1"/>
</dbReference>
<dbReference type="GO" id="GO:0046872">
    <property type="term" value="F:metal ion binding"/>
    <property type="evidence" value="ECO:0007669"/>
    <property type="project" value="UniProtKB-UniRule"/>
</dbReference>
<evidence type="ECO:0000256" key="8">
    <source>
        <dbReference type="SAM" id="SignalP"/>
    </source>
</evidence>
<feature type="binding site" evidence="7">
    <location>
        <position position="573"/>
    </location>
    <ligand>
        <name>Ca(2+)</name>
        <dbReference type="ChEBI" id="CHEBI:29108"/>
    </ligand>
</feature>
<evidence type="ECO:0000313" key="10">
    <source>
        <dbReference type="EMBL" id="CAD8616705.1"/>
    </source>
</evidence>
<dbReference type="CDD" id="cd04056">
    <property type="entry name" value="Peptidases_S53"/>
    <property type="match status" value="1"/>
</dbReference>
<name>A0A7S0LM24_9EUKA</name>
<feature type="binding site" evidence="7">
    <location>
        <position position="544"/>
    </location>
    <ligand>
        <name>Ca(2+)</name>
        <dbReference type="ChEBI" id="CHEBI:29108"/>
    </ligand>
</feature>
<keyword evidence="8" id="KW-0732">Signal</keyword>
<evidence type="ECO:0000256" key="2">
    <source>
        <dbReference type="ARBA" id="ARBA00022723"/>
    </source>
</evidence>
<dbReference type="EMBL" id="HBEY01041969">
    <property type="protein sequence ID" value="CAD8616705.1"/>
    <property type="molecule type" value="Transcribed_RNA"/>
</dbReference>
<feature type="chain" id="PRO_5030742072" description="Peptidase S53 domain-containing protein" evidence="8">
    <location>
        <begin position="19"/>
        <end position="593"/>
    </location>
</feature>
<dbReference type="GO" id="GO:0004252">
    <property type="term" value="F:serine-type endopeptidase activity"/>
    <property type="evidence" value="ECO:0007669"/>
    <property type="project" value="UniProtKB-UniRule"/>
</dbReference>
<reference evidence="10" key="1">
    <citation type="submission" date="2021-01" db="EMBL/GenBank/DDBJ databases">
        <authorList>
            <person name="Corre E."/>
            <person name="Pelletier E."/>
            <person name="Niang G."/>
            <person name="Scheremetjew M."/>
            <person name="Finn R."/>
            <person name="Kale V."/>
            <person name="Holt S."/>
            <person name="Cochrane G."/>
            <person name="Meng A."/>
            <person name="Brown T."/>
            <person name="Cohen L."/>
        </authorList>
    </citation>
    <scope>NUCLEOTIDE SEQUENCE</scope>
    <source>
        <strain evidence="10">PLY182g</strain>
    </source>
</reference>
<keyword evidence="3 7" id="KW-0378">Hydrolase</keyword>
<dbReference type="InterPro" id="IPR030400">
    <property type="entry name" value="Sedolisin_dom"/>
</dbReference>
<organism evidence="10">
    <name type="scientific">Coccolithus braarudii</name>
    <dbReference type="NCBI Taxonomy" id="221442"/>
    <lineage>
        <taxon>Eukaryota</taxon>
        <taxon>Haptista</taxon>
        <taxon>Haptophyta</taxon>
        <taxon>Prymnesiophyceae</taxon>
        <taxon>Coccolithales</taxon>
        <taxon>Coccolithaceae</taxon>
        <taxon>Coccolithus</taxon>
    </lineage>
</organism>
<dbReference type="SMART" id="SM00944">
    <property type="entry name" value="Pro-kuma_activ"/>
    <property type="match status" value="1"/>
</dbReference>
<keyword evidence="5 7" id="KW-0106">Calcium</keyword>
<accession>A0A7S0LM24</accession>
<feature type="domain" description="Peptidase S53" evidence="9">
    <location>
        <begin position="191"/>
        <end position="593"/>
    </location>
</feature>
<feature type="active site" description="Charge relay system" evidence="7">
    <location>
        <position position="261"/>
    </location>
</feature>
<feature type="signal peptide" evidence="8">
    <location>
        <begin position="1"/>
        <end position="18"/>
    </location>
</feature>
<sequence length="593" mass="62236">MKIAIAAIMAIMAVAVVASPSGRRVLYSRDSHPADWKQGERASADHPVRFIVALKQQNLNILEDAFWAVSSPDSPRYRQFLTTEEITNLVRPKPEAIAGVRTWLTQAGVKEIVDMGDALEAVTTVSVAEIALNTQFFMFHHQSGNKVVRQFGEYSVPVGLSEHIDLVAGISEFPIVRENPFKKIAAGDATAVVPQTIQNSYGTPSNHTADPQSSTGVIEFEGQSFAPSDLQNFATQTLTPIKALSSDHIVGPNSPGSAGVEATLDIQYIAAVGRGDTNWFWLEGGTAWLYGFSTHFFNAASTPLVVSISYGWSEAAQCQQGIGGAECSQLGVNSQQYVERVNTEFQKIGLKGVSLIAASGDSGANGRTDGLCTESHLNPTFPAASPYITAVGATEIHDGTPLSNPPPACSGASTCASKGTEAAVSYSQSHFASGGGFSNVASTPSYQKEAVSSYLSSGVTLPPSSYYNSTGRGYPDVAAFGSNVQIYAQGSIQGVGGTSCSAPIFGGVVGLLNDISLSKSGKPLGFLNPLLYKMHSDKPGAFTDVTIGDNHCTEEGCGFGGSCKGFKCAAGWDPVTGLGTPVYSAMAEYVSNL</sequence>
<dbReference type="CDD" id="cd11377">
    <property type="entry name" value="Pro-peptidase_S53"/>
    <property type="match status" value="1"/>
</dbReference>
<proteinExistence type="predicted"/>
<dbReference type="SUPFAM" id="SSF52743">
    <property type="entry name" value="Subtilisin-like"/>
    <property type="match status" value="1"/>
</dbReference>
<feature type="binding site" evidence="7">
    <location>
        <position position="571"/>
    </location>
    <ligand>
        <name>Ca(2+)</name>
        <dbReference type="ChEBI" id="CHEBI:29108"/>
    </ligand>
</feature>
<keyword evidence="6" id="KW-0865">Zymogen</keyword>
<dbReference type="GO" id="GO:0006508">
    <property type="term" value="P:proteolysis"/>
    <property type="evidence" value="ECO:0007669"/>
    <property type="project" value="UniProtKB-KW"/>
</dbReference>
<keyword evidence="4 7" id="KW-0720">Serine protease</keyword>
<dbReference type="PROSITE" id="PS51695">
    <property type="entry name" value="SEDOLISIN"/>
    <property type="match status" value="1"/>
</dbReference>
<dbReference type="InterPro" id="IPR036852">
    <property type="entry name" value="Peptidase_S8/S53_dom_sf"/>
</dbReference>
<keyword evidence="2 7" id="KW-0479">Metal-binding</keyword>
<dbReference type="SUPFAM" id="SSF54897">
    <property type="entry name" value="Protease propeptides/inhibitors"/>
    <property type="match status" value="1"/>
</dbReference>
<feature type="active site" description="Charge relay system" evidence="7">
    <location>
        <position position="265"/>
    </location>
</feature>
<dbReference type="Pfam" id="PF09286">
    <property type="entry name" value="Pro-kuma_activ"/>
    <property type="match status" value="1"/>
</dbReference>
<evidence type="ECO:0000256" key="1">
    <source>
        <dbReference type="ARBA" id="ARBA00022670"/>
    </source>
</evidence>
<evidence type="ECO:0000256" key="5">
    <source>
        <dbReference type="ARBA" id="ARBA00022837"/>
    </source>
</evidence>
<dbReference type="PANTHER" id="PTHR14218:SF15">
    <property type="entry name" value="TRIPEPTIDYL-PEPTIDASE 1"/>
    <property type="match status" value="1"/>
</dbReference>
<protein>
    <recommendedName>
        <fullName evidence="9">Peptidase S53 domain-containing protein</fullName>
    </recommendedName>
</protein>
<keyword evidence="1 7" id="KW-0645">Protease</keyword>
<evidence type="ECO:0000256" key="7">
    <source>
        <dbReference type="PROSITE-ProRule" id="PRU01032"/>
    </source>
</evidence>
<evidence type="ECO:0000256" key="6">
    <source>
        <dbReference type="ARBA" id="ARBA00023145"/>
    </source>
</evidence>
<dbReference type="InterPro" id="IPR050819">
    <property type="entry name" value="Tripeptidyl-peptidase_I"/>
</dbReference>
<evidence type="ECO:0000256" key="3">
    <source>
        <dbReference type="ARBA" id="ARBA00022801"/>
    </source>
</evidence>
<evidence type="ECO:0000256" key="4">
    <source>
        <dbReference type="ARBA" id="ARBA00022825"/>
    </source>
</evidence>
<feature type="binding site" evidence="7">
    <location>
        <position position="545"/>
    </location>
    <ligand>
        <name>Ca(2+)</name>
        <dbReference type="ChEBI" id="CHEBI:29108"/>
    </ligand>
</feature>